<gene>
    <name evidence="1" type="ORF">NCS57_01123600</name>
</gene>
<evidence type="ECO:0000313" key="1">
    <source>
        <dbReference type="EMBL" id="KAI8657454.1"/>
    </source>
</evidence>
<name>A0ACC0QLU7_9HYPO</name>
<keyword evidence="2" id="KW-1185">Reference proteome</keyword>
<sequence length="410" mass="43861">MSLCFIADDMGLYKPQSPTVMLAVVSLFKFWLSPSSTGSIHTYLPTCLQATSTISDTPFYTLPTMGASESKHSGSYYGPGQGWDYSGQGKPAPGQVPVYYGSPGWDGGQGGPNNSGQTYGQQAYGNPAHGQSYGQNLAPPNPPPYTQNPQGYGQPPPGQPMYGQRPQSSSGPPPSGYTQHSPQPRPQSYPPPNAPPQSHQMAPDRPFGLFASDFMIFLDGSSSQKTMTIGRHPGDVQYRADISFGAHHKMQLFRMNGMNQMLIAGAKGVGFTGSRINVNWADGRFTEMKSSDPSKIKFDVGGNTFLWVKAEKKEISGILGREAGKGFKLVRQGMEEEALAIFSQSAKFDYSKSSGWFCFVGRGASGQMGSDWANMAVLAMLKLWQIKALSKFAEITGEGIGAVAGAVGGG</sequence>
<dbReference type="EMBL" id="CM046511">
    <property type="protein sequence ID" value="KAI8657454.1"/>
    <property type="molecule type" value="Genomic_DNA"/>
</dbReference>
<reference evidence="1" key="1">
    <citation type="submission" date="2022-06" db="EMBL/GenBank/DDBJ databases">
        <title>Fusarium solani species complex genomes reveal bases of compartmentalisation and animal pathogenesis.</title>
        <authorList>
            <person name="Tsai I.J."/>
        </authorList>
    </citation>
    <scope>NUCLEOTIDE SEQUENCE</scope>
    <source>
        <strain evidence="1">Fu6.1</strain>
    </source>
</reference>
<comment type="caution">
    <text evidence="1">The sequence shown here is derived from an EMBL/GenBank/DDBJ whole genome shotgun (WGS) entry which is preliminary data.</text>
</comment>
<organism evidence="1 2">
    <name type="scientific">Fusarium keratoplasticum</name>
    <dbReference type="NCBI Taxonomy" id="1328300"/>
    <lineage>
        <taxon>Eukaryota</taxon>
        <taxon>Fungi</taxon>
        <taxon>Dikarya</taxon>
        <taxon>Ascomycota</taxon>
        <taxon>Pezizomycotina</taxon>
        <taxon>Sordariomycetes</taxon>
        <taxon>Hypocreomycetidae</taxon>
        <taxon>Hypocreales</taxon>
        <taxon>Nectriaceae</taxon>
        <taxon>Fusarium</taxon>
        <taxon>Fusarium solani species complex</taxon>
    </lineage>
</organism>
<proteinExistence type="predicted"/>
<evidence type="ECO:0000313" key="2">
    <source>
        <dbReference type="Proteomes" id="UP001065298"/>
    </source>
</evidence>
<dbReference type="Proteomes" id="UP001065298">
    <property type="component" value="Chromosome 9"/>
</dbReference>
<protein>
    <submittedName>
        <fullName evidence="1">Uncharacterized protein</fullName>
    </submittedName>
</protein>
<accession>A0ACC0QLU7</accession>